<gene>
    <name evidence="2" type="ORF">SAMN06265373_106117</name>
</gene>
<evidence type="ECO:0000313" key="3">
    <source>
        <dbReference type="Proteomes" id="UP001157961"/>
    </source>
</evidence>
<keyword evidence="1" id="KW-1133">Transmembrane helix</keyword>
<name>A0ABY1P8T2_9RHOB</name>
<dbReference type="RefSeq" id="WP_283426967.1">
    <property type="nucleotide sequence ID" value="NZ_FXTY01000006.1"/>
</dbReference>
<protein>
    <recommendedName>
        <fullName evidence="4">DUF4381 domain-containing protein</fullName>
    </recommendedName>
</protein>
<sequence>MSEGADQVVDNNSLVGLLNQLVEVPDPAPVSMMPQTVGWLVLLALVLALMTWRGWRFWQHYQANAYRRAALRELRVAGDDPVAISIILKRAALVAYGRRRVAALSGAAWVGFLQETGRGAWDQTALAMAAYQEAPSAADPNVTVAARDWVKTHKGREAGDV</sequence>
<proteinExistence type="predicted"/>
<keyword evidence="1" id="KW-0812">Transmembrane</keyword>
<dbReference type="EMBL" id="FXTY01000006">
    <property type="protein sequence ID" value="SMP28936.1"/>
    <property type="molecule type" value="Genomic_DNA"/>
</dbReference>
<dbReference type="Pfam" id="PF14316">
    <property type="entry name" value="DUF4381"/>
    <property type="match status" value="1"/>
</dbReference>
<keyword evidence="1" id="KW-0472">Membrane</keyword>
<feature type="transmembrane region" description="Helical" evidence="1">
    <location>
        <begin position="37"/>
        <end position="58"/>
    </location>
</feature>
<organism evidence="2 3">
    <name type="scientific">Shimia sagamensis</name>
    <dbReference type="NCBI Taxonomy" id="1566352"/>
    <lineage>
        <taxon>Bacteria</taxon>
        <taxon>Pseudomonadati</taxon>
        <taxon>Pseudomonadota</taxon>
        <taxon>Alphaproteobacteria</taxon>
        <taxon>Rhodobacterales</taxon>
        <taxon>Roseobacteraceae</taxon>
    </lineage>
</organism>
<dbReference type="Proteomes" id="UP001157961">
    <property type="component" value="Unassembled WGS sequence"/>
</dbReference>
<dbReference type="InterPro" id="IPR025489">
    <property type="entry name" value="DUF4381"/>
</dbReference>
<keyword evidence="3" id="KW-1185">Reference proteome</keyword>
<reference evidence="2 3" key="1">
    <citation type="submission" date="2017-05" db="EMBL/GenBank/DDBJ databases">
        <authorList>
            <person name="Varghese N."/>
            <person name="Submissions S."/>
        </authorList>
    </citation>
    <scope>NUCLEOTIDE SEQUENCE [LARGE SCALE GENOMIC DNA]</scope>
    <source>
        <strain evidence="2 3">DSM 29734</strain>
    </source>
</reference>
<evidence type="ECO:0000313" key="2">
    <source>
        <dbReference type="EMBL" id="SMP28936.1"/>
    </source>
</evidence>
<evidence type="ECO:0008006" key="4">
    <source>
        <dbReference type="Google" id="ProtNLM"/>
    </source>
</evidence>
<comment type="caution">
    <text evidence="2">The sequence shown here is derived from an EMBL/GenBank/DDBJ whole genome shotgun (WGS) entry which is preliminary data.</text>
</comment>
<evidence type="ECO:0000256" key="1">
    <source>
        <dbReference type="SAM" id="Phobius"/>
    </source>
</evidence>
<accession>A0ABY1P8T2</accession>